<keyword evidence="1" id="KW-0732">Signal</keyword>
<dbReference type="EMBL" id="JBHSBU010000001">
    <property type="protein sequence ID" value="MFC4160799.1"/>
    <property type="molecule type" value="Genomic_DNA"/>
</dbReference>
<evidence type="ECO:0000313" key="2">
    <source>
        <dbReference type="EMBL" id="MFC4160799.1"/>
    </source>
</evidence>
<protein>
    <submittedName>
        <fullName evidence="2">TraB/GumN family protein</fullName>
        <ecNumber evidence="2">3.4.-.-</ecNumber>
    </submittedName>
</protein>
<dbReference type="PANTHER" id="PTHR40590">
    <property type="entry name" value="CYTOPLASMIC PROTEIN-RELATED"/>
    <property type="match status" value="1"/>
</dbReference>
<keyword evidence="2" id="KW-0378">Hydrolase</keyword>
<gene>
    <name evidence="2" type="ORF">ACFOW7_15770</name>
</gene>
<organism evidence="2 3">
    <name type="scientific">Chitinimonas lacunae</name>
    <dbReference type="NCBI Taxonomy" id="1963018"/>
    <lineage>
        <taxon>Bacteria</taxon>
        <taxon>Pseudomonadati</taxon>
        <taxon>Pseudomonadota</taxon>
        <taxon>Betaproteobacteria</taxon>
        <taxon>Neisseriales</taxon>
        <taxon>Chitinibacteraceae</taxon>
        <taxon>Chitinimonas</taxon>
    </lineage>
</organism>
<dbReference type="InterPro" id="IPR047111">
    <property type="entry name" value="YbaP-like"/>
</dbReference>
<comment type="caution">
    <text evidence="2">The sequence shown here is derived from an EMBL/GenBank/DDBJ whole genome shotgun (WGS) entry which is preliminary data.</text>
</comment>
<dbReference type="Proteomes" id="UP001595791">
    <property type="component" value="Unassembled WGS sequence"/>
</dbReference>
<dbReference type="EC" id="3.4.-.-" evidence="2"/>
<proteinExistence type="predicted"/>
<dbReference type="PANTHER" id="PTHR40590:SF1">
    <property type="entry name" value="CYTOPLASMIC PROTEIN"/>
    <property type="match status" value="1"/>
</dbReference>
<dbReference type="Pfam" id="PF01963">
    <property type="entry name" value="TraB_PrgY_gumN"/>
    <property type="match status" value="1"/>
</dbReference>
<evidence type="ECO:0000313" key="3">
    <source>
        <dbReference type="Proteomes" id="UP001595791"/>
    </source>
</evidence>
<name>A0ABV8MTW7_9NEIS</name>
<dbReference type="RefSeq" id="WP_378166022.1">
    <property type="nucleotide sequence ID" value="NZ_JBHSBU010000001.1"/>
</dbReference>
<feature type="signal peptide" evidence="1">
    <location>
        <begin position="1"/>
        <end position="28"/>
    </location>
</feature>
<accession>A0ABV8MTW7</accession>
<evidence type="ECO:0000256" key="1">
    <source>
        <dbReference type="SAM" id="SignalP"/>
    </source>
</evidence>
<reference evidence="3" key="1">
    <citation type="journal article" date="2019" name="Int. J. Syst. Evol. Microbiol.">
        <title>The Global Catalogue of Microorganisms (GCM) 10K type strain sequencing project: providing services to taxonomists for standard genome sequencing and annotation.</title>
        <authorList>
            <consortium name="The Broad Institute Genomics Platform"/>
            <consortium name="The Broad Institute Genome Sequencing Center for Infectious Disease"/>
            <person name="Wu L."/>
            <person name="Ma J."/>
        </authorList>
    </citation>
    <scope>NUCLEOTIDE SEQUENCE [LARGE SCALE GENOMIC DNA]</scope>
    <source>
        <strain evidence="3">LMG 29894</strain>
    </source>
</reference>
<keyword evidence="3" id="KW-1185">Reference proteome</keyword>
<sequence>MISLLSMRRALRTLWLLLLLGSAMSAHAKLFLWQAEQEGRKVWLLGSIHVGRADFYPLAEPIEAAYRNTDTLVVEADVSDPTAALPYMGLAMLPPDTTLSKQLSAPVYRKLMARLPDTGLPPQAAERMKPWFLALTLTMKALDSYGYQSSDGIDLHFLRRAKQDSYRIVELESVKFQLELFNSLSQREAELFVGETLRQLDDGSFKQQLDAMLKAWQSGDTRALIRAVEAGMPERREARQLMNKLLRERNVAMADKIANLASRDKPPLVVVGAAHLAGSGSVVELLQARGFRLSQQ</sequence>
<feature type="chain" id="PRO_5046320437" evidence="1">
    <location>
        <begin position="29"/>
        <end position="296"/>
    </location>
</feature>
<dbReference type="InterPro" id="IPR002816">
    <property type="entry name" value="TraB/PrgY/GumN_fam"/>
</dbReference>
<dbReference type="CDD" id="cd14789">
    <property type="entry name" value="Tiki"/>
    <property type="match status" value="1"/>
</dbReference>
<dbReference type="GO" id="GO:0016787">
    <property type="term" value="F:hydrolase activity"/>
    <property type="evidence" value="ECO:0007669"/>
    <property type="project" value="UniProtKB-KW"/>
</dbReference>